<protein>
    <submittedName>
        <fullName evidence="1">Vacuolar protein sorting-associated protein 1</fullName>
        <ecNumber evidence="1">3.6.5.5</ecNumber>
    </submittedName>
</protein>
<gene>
    <name evidence="1" type="primary">VPS1_2</name>
    <name evidence="1" type="ORF">LPJ66_012306</name>
</gene>
<keyword evidence="1" id="KW-0378">Hydrolase</keyword>
<comment type="caution">
    <text evidence="1">The sequence shown here is derived from an EMBL/GenBank/DDBJ whole genome shotgun (WGS) entry which is preliminary data.</text>
</comment>
<keyword evidence="2" id="KW-1185">Reference proteome</keyword>
<proteinExistence type="predicted"/>
<dbReference type="EMBL" id="JANBPG010004409">
    <property type="protein sequence ID" value="KAJ1876496.1"/>
    <property type="molecule type" value="Genomic_DNA"/>
</dbReference>
<organism evidence="1 2">
    <name type="scientific">Kickxella alabastrina</name>
    <dbReference type="NCBI Taxonomy" id="61397"/>
    <lineage>
        <taxon>Eukaryota</taxon>
        <taxon>Fungi</taxon>
        <taxon>Fungi incertae sedis</taxon>
        <taxon>Zoopagomycota</taxon>
        <taxon>Kickxellomycotina</taxon>
        <taxon>Kickxellomycetes</taxon>
        <taxon>Kickxellales</taxon>
        <taxon>Kickxellaceae</taxon>
        <taxon>Kickxella</taxon>
    </lineage>
</organism>
<name>A0ACC1HYX8_9FUNG</name>
<dbReference type="Proteomes" id="UP001150581">
    <property type="component" value="Unassembled WGS sequence"/>
</dbReference>
<evidence type="ECO:0000313" key="1">
    <source>
        <dbReference type="EMBL" id="KAJ1876496.1"/>
    </source>
</evidence>
<dbReference type="EC" id="3.6.5.5" evidence="1"/>
<accession>A0ACC1HYX8</accession>
<sequence>MHPPKPVQPGAPATGRQSVSINERSLDDEMNVPKDGGFFGSFWQNKKKRQPMMESPPQVLKASGTLSEREQQETEVIKLLIQSYFNIVKRTAIDMVPKSIMLKLVAFAKEGLQRELLKELYNPEALADLLKESESTVARRNECKKMIDALKKADTIVSSV</sequence>
<reference evidence="1" key="1">
    <citation type="submission" date="2022-07" db="EMBL/GenBank/DDBJ databases">
        <title>Phylogenomic reconstructions and comparative analyses of Kickxellomycotina fungi.</title>
        <authorList>
            <person name="Reynolds N.K."/>
            <person name="Stajich J.E."/>
            <person name="Barry K."/>
            <person name="Grigoriev I.V."/>
            <person name="Crous P."/>
            <person name="Smith M.E."/>
        </authorList>
    </citation>
    <scope>NUCLEOTIDE SEQUENCE</scope>
    <source>
        <strain evidence="1">Benny 63K</strain>
    </source>
</reference>
<feature type="non-terminal residue" evidence="1">
    <location>
        <position position="160"/>
    </location>
</feature>
<evidence type="ECO:0000313" key="2">
    <source>
        <dbReference type="Proteomes" id="UP001150581"/>
    </source>
</evidence>